<feature type="region of interest" description="Disordered" evidence="1">
    <location>
        <begin position="1"/>
        <end position="20"/>
    </location>
</feature>
<name>A0ABR3W8B1_9PEZI</name>
<comment type="caution">
    <text evidence="2">The sequence shown here is derived from an EMBL/GenBank/DDBJ whole genome shotgun (WGS) entry which is preliminary data.</text>
</comment>
<reference evidence="2 3" key="1">
    <citation type="journal article" date="2024" name="Commun. Biol.">
        <title>Comparative genomic analysis of thermophilic fungi reveals convergent evolutionary adaptations and gene losses.</title>
        <authorList>
            <person name="Steindorff A.S."/>
            <person name="Aguilar-Pontes M.V."/>
            <person name="Robinson A.J."/>
            <person name="Andreopoulos B."/>
            <person name="LaButti K."/>
            <person name="Kuo A."/>
            <person name="Mondo S."/>
            <person name="Riley R."/>
            <person name="Otillar R."/>
            <person name="Haridas S."/>
            <person name="Lipzen A."/>
            <person name="Grimwood J."/>
            <person name="Schmutz J."/>
            <person name="Clum A."/>
            <person name="Reid I.D."/>
            <person name="Moisan M.C."/>
            <person name="Butler G."/>
            <person name="Nguyen T.T.M."/>
            <person name="Dewar K."/>
            <person name="Conant G."/>
            <person name="Drula E."/>
            <person name="Henrissat B."/>
            <person name="Hansel C."/>
            <person name="Singer S."/>
            <person name="Hutchinson M.I."/>
            <person name="de Vries R.P."/>
            <person name="Natvig D.O."/>
            <person name="Powell A.J."/>
            <person name="Tsang A."/>
            <person name="Grigoriev I.V."/>
        </authorList>
    </citation>
    <scope>NUCLEOTIDE SEQUENCE [LARGE SCALE GENOMIC DNA]</scope>
    <source>
        <strain evidence="2 3">ATCC 24622</strain>
    </source>
</reference>
<dbReference type="EMBL" id="JAZHXJ010000612">
    <property type="protein sequence ID" value="KAL1855822.1"/>
    <property type="molecule type" value="Genomic_DNA"/>
</dbReference>
<gene>
    <name evidence="2" type="ORF">VTK73DRAFT_8456</name>
</gene>
<keyword evidence="3" id="KW-1185">Reference proteome</keyword>
<evidence type="ECO:0000313" key="2">
    <source>
        <dbReference type="EMBL" id="KAL1855822.1"/>
    </source>
</evidence>
<feature type="region of interest" description="Disordered" evidence="1">
    <location>
        <begin position="235"/>
        <end position="257"/>
    </location>
</feature>
<evidence type="ECO:0000313" key="3">
    <source>
        <dbReference type="Proteomes" id="UP001586593"/>
    </source>
</evidence>
<accession>A0ABR3W8B1</accession>
<dbReference type="Proteomes" id="UP001586593">
    <property type="component" value="Unassembled WGS sequence"/>
</dbReference>
<evidence type="ECO:0000256" key="1">
    <source>
        <dbReference type="SAM" id="MobiDB-lite"/>
    </source>
</evidence>
<sequence length="568" mass="62513">MEVLPSGGQQPNAPPKDLSHHDRLQALPVELIFQILGHLRPTGPATTSFSSASRPEVSHVYVESRSTLVSVGQTSKLLHQLGTRHLYRTVLLRDHKQLLYFFRTLAIRPDLRQLVRSLVWAGILSEDRVHAQRTRFLEAEMQAIAVGSWDKDINWPLGGPNNEDDAHLASLMGIQGAESVEGWRLLGAVLGMTLRLKGLFLLHSYVFSSSVARCPEHDAVCTLLSQSDQSRGAIEPVNAPVKDNPTAPHSNGGGGSSRRRFFLQELELLVIEPHEAPFAEMFSTTLTMQRLMRNSPVLLRIETKGSTAPKAPREVGEGARWGGTAVSRSVREVLHLRCALPPADVVEFPTAFPNLSSFEAEYNEIVPPLHQRQRRGHPVVGSLLGVANTLETLTVTSRSRGGWGNPPPLLGSLGGMRALKNLTAELGWLFGTRFPSLTQRNTGLLADLPPSLETLHLIDYWGLPDPPPASGWPRLRFLDDVCTTLYAGCCSTKLAGLRDITISSPIFRSDGTVKSSSRKNAEVDVVEDPLISLENFYSLFATVGVRFSCVKLDSEEYILPCRWANMDS</sequence>
<organism evidence="2 3">
    <name type="scientific">Phialemonium thermophilum</name>
    <dbReference type="NCBI Taxonomy" id="223376"/>
    <lineage>
        <taxon>Eukaryota</taxon>
        <taxon>Fungi</taxon>
        <taxon>Dikarya</taxon>
        <taxon>Ascomycota</taxon>
        <taxon>Pezizomycotina</taxon>
        <taxon>Sordariomycetes</taxon>
        <taxon>Sordariomycetidae</taxon>
        <taxon>Cephalothecales</taxon>
        <taxon>Cephalothecaceae</taxon>
        <taxon>Phialemonium</taxon>
    </lineage>
</organism>
<protein>
    <recommendedName>
        <fullName evidence="4">F-box domain-containing protein</fullName>
    </recommendedName>
</protein>
<evidence type="ECO:0008006" key="4">
    <source>
        <dbReference type="Google" id="ProtNLM"/>
    </source>
</evidence>
<proteinExistence type="predicted"/>